<dbReference type="GO" id="GO:0004672">
    <property type="term" value="F:protein kinase activity"/>
    <property type="evidence" value="ECO:0007669"/>
    <property type="project" value="InterPro"/>
</dbReference>
<protein>
    <recommendedName>
        <fullName evidence="3">Protein kinase domain-containing protein</fullName>
    </recommendedName>
</protein>
<dbReference type="HOGENOM" id="CLU_000288_7_40_1"/>
<gene>
    <name evidence="4" type="ORF">DAPPUDRAFT_67548</name>
</gene>
<dbReference type="OMA" id="CEEINIV"/>
<dbReference type="EMBL" id="GL733299">
    <property type="protein sequence ID" value="EFX62929.1"/>
    <property type="molecule type" value="Genomic_DNA"/>
</dbReference>
<dbReference type="GO" id="GO:0002009">
    <property type="term" value="P:morphogenesis of an epithelium"/>
    <property type="evidence" value="ECO:0007669"/>
    <property type="project" value="UniProtKB-ARBA"/>
</dbReference>
<dbReference type="OrthoDB" id="2413561at2759"/>
<dbReference type="InterPro" id="IPR001245">
    <property type="entry name" value="Ser-Thr/Tyr_kinase_cat_dom"/>
</dbReference>
<feature type="domain" description="Protein kinase" evidence="3">
    <location>
        <begin position="1"/>
        <end position="137"/>
    </location>
</feature>
<dbReference type="eggNOG" id="KOG1026">
    <property type="taxonomic scope" value="Eukaryota"/>
</dbReference>
<dbReference type="PANTHER" id="PTHR24418">
    <property type="entry name" value="TYROSINE-PROTEIN KINASE"/>
    <property type="match status" value="1"/>
</dbReference>
<reference evidence="4 5" key="1">
    <citation type="journal article" date="2011" name="Science">
        <title>The ecoresponsive genome of Daphnia pulex.</title>
        <authorList>
            <person name="Colbourne J.K."/>
            <person name="Pfrender M.E."/>
            <person name="Gilbert D."/>
            <person name="Thomas W.K."/>
            <person name="Tucker A."/>
            <person name="Oakley T.H."/>
            <person name="Tokishita S."/>
            <person name="Aerts A."/>
            <person name="Arnold G.J."/>
            <person name="Basu M.K."/>
            <person name="Bauer D.J."/>
            <person name="Caceres C.E."/>
            <person name="Carmel L."/>
            <person name="Casola C."/>
            <person name="Choi J.H."/>
            <person name="Detter J.C."/>
            <person name="Dong Q."/>
            <person name="Dusheyko S."/>
            <person name="Eads B.D."/>
            <person name="Frohlich T."/>
            <person name="Geiler-Samerotte K.A."/>
            <person name="Gerlach D."/>
            <person name="Hatcher P."/>
            <person name="Jogdeo S."/>
            <person name="Krijgsveld J."/>
            <person name="Kriventseva E.V."/>
            <person name="Kultz D."/>
            <person name="Laforsch C."/>
            <person name="Lindquist E."/>
            <person name="Lopez J."/>
            <person name="Manak J.R."/>
            <person name="Muller J."/>
            <person name="Pangilinan J."/>
            <person name="Patwardhan R.P."/>
            <person name="Pitluck S."/>
            <person name="Pritham E.J."/>
            <person name="Rechtsteiner A."/>
            <person name="Rho M."/>
            <person name="Rogozin I.B."/>
            <person name="Sakarya O."/>
            <person name="Salamov A."/>
            <person name="Schaack S."/>
            <person name="Shapiro H."/>
            <person name="Shiga Y."/>
            <person name="Skalitzky C."/>
            <person name="Smith Z."/>
            <person name="Souvorov A."/>
            <person name="Sung W."/>
            <person name="Tang Z."/>
            <person name="Tsuchiya D."/>
            <person name="Tu H."/>
            <person name="Vos H."/>
            <person name="Wang M."/>
            <person name="Wolf Y.I."/>
            <person name="Yamagata H."/>
            <person name="Yamada T."/>
            <person name="Ye Y."/>
            <person name="Shaw J.R."/>
            <person name="Andrews J."/>
            <person name="Crease T.J."/>
            <person name="Tang H."/>
            <person name="Lucas S.M."/>
            <person name="Robertson H.M."/>
            <person name="Bork P."/>
            <person name="Koonin E.V."/>
            <person name="Zdobnov E.M."/>
            <person name="Grigoriev I.V."/>
            <person name="Lynch M."/>
            <person name="Boore J.L."/>
        </authorList>
    </citation>
    <scope>NUCLEOTIDE SEQUENCE [LARGE SCALE GENOMIC DNA]</scope>
</reference>
<evidence type="ECO:0000259" key="3">
    <source>
        <dbReference type="PROSITE" id="PS50011"/>
    </source>
</evidence>
<evidence type="ECO:0000256" key="1">
    <source>
        <dbReference type="ARBA" id="ARBA00022741"/>
    </source>
</evidence>
<dbReference type="Gene3D" id="1.10.510.10">
    <property type="entry name" value="Transferase(Phosphotransferase) domain 1"/>
    <property type="match status" value="1"/>
</dbReference>
<dbReference type="InterPro" id="IPR050198">
    <property type="entry name" value="Non-receptor_tyrosine_kinases"/>
</dbReference>
<evidence type="ECO:0000313" key="5">
    <source>
        <dbReference type="Proteomes" id="UP000000305"/>
    </source>
</evidence>
<accession>E9HZA0</accession>
<feature type="non-terminal residue" evidence="4">
    <location>
        <position position="1"/>
    </location>
</feature>
<dbReference type="InParanoid" id="E9HZA0"/>
<keyword evidence="2" id="KW-0067">ATP-binding</keyword>
<evidence type="ECO:0000313" key="4">
    <source>
        <dbReference type="EMBL" id="EFX62929.1"/>
    </source>
</evidence>
<dbReference type="PhylomeDB" id="E9HZA0"/>
<dbReference type="FunFam" id="1.10.510.10:FF:001425">
    <property type="entry name" value="Predicted protein"/>
    <property type="match status" value="1"/>
</dbReference>
<dbReference type="GO" id="GO:0005524">
    <property type="term" value="F:ATP binding"/>
    <property type="evidence" value="ECO:0007669"/>
    <property type="project" value="UniProtKB-KW"/>
</dbReference>
<evidence type="ECO:0000256" key="2">
    <source>
        <dbReference type="ARBA" id="ARBA00022840"/>
    </source>
</evidence>
<proteinExistence type="predicted"/>
<dbReference type="AlphaFoldDB" id="E9HZA0"/>
<dbReference type="STRING" id="6669.E9HZA0"/>
<keyword evidence="1" id="KW-0547">Nucleotide-binding</keyword>
<dbReference type="KEGG" id="dpx:DAPPUDRAFT_67548"/>
<dbReference type="SUPFAM" id="SSF56112">
    <property type="entry name" value="Protein kinase-like (PK-like)"/>
    <property type="match status" value="1"/>
</dbReference>
<dbReference type="InterPro" id="IPR011009">
    <property type="entry name" value="Kinase-like_dom_sf"/>
</dbReference>
<keyword evidence="5" id="KW-1185">Reference proteome</keyword>
<dbReference type="Proteomes" id="UP000000305">
    <property type="component" value="Unassembled WGS sequence"/>
</dbReference>
<dbReference type="PROSITE" id="PS50011">
    <property type="entry name" value="PROTEIN_KINASE_DOM"/>
    <property type="match status" value="1"/>
</dbReference>
<sequence>LVPAQVCLKIGSFGMDKEPFNNDYNIYKHQSIALRWLPHEAALEDEYSTKSDVWMFAVTIWELHHAAQLPLSDRSDEVLLADLRKKCGQLWDASFCKSNATSSLLVKCWSHDPILRPSFDELLVCAESNSNNATPSTSNGESKTR</sequence>
<organism evidence="4 5">
    <name type="scientific">Daphnia pulex</name>
    <name type="common">Water flea</name>
    <dbReference type="NCBI Taxonomy" id="6669"/>
    <lineage>
        <taxon>Eukaryota</taxon>
        <taxon>Metazoa</taxon>
        <taxon>Ecdysozoa</taxon>
        <taxon>Arthropoda</taxon>
        <taxon>Crustacea</taxon>
        <taxon>Branchiopoda</taxon>
        <taxon>Diplostraca</taxon>
        <taxon>Cladocera</taxon>
        <taxon>Anomopoda</taxon>
        <taxon>Daphniidae</taxon>
        <taxon>Daphnia</taxon>
    </lineage>
</organism>
<dbReference type="Pfam" id="PF07714">
    <property type="entry name" value="PK_Tyr_Ser-Thr"/>
    <property type="match status" value="1"/>
</dbReference>
<name>E9HZA0_DAPPU</name>
<dbReference type="InterPro" id="IPR000719">
    <property type="entry name" value="Prot_kinase_dom"/>
</dbReference>